<evidence type="ECO:0000256" key="3">
    <source>
        <dbReference type="ARBA" id="ARBA00023002"/>
    </source>
</evidence>
<dbReference type="InterPro" id="IPR036249">
    <property type="entry name" value="Thioredoxin-like_sf"/>
</dbReference>
<evidence type="ECO:0000259" key="7">
    <source>
        <dbReference type="PROSITE" id="PS51352"/>
    </source>
</evidence>
<comment type="similarity">
    <text evidence="1">Belongs to the thioredoxin family. DsbA subfamily.</text>
</comment>
<name>A0A0G0ZJ14_9BACT</name>
<keyword evidence="3" id="KW-0560">Oxidoreductase</keyword>
<gene>
    <name evidence="8" type="ORF">UV11_C0004G0012</name>
</gene>
<dbReference type="PANTHER" id="PTHR13887:SF14">
    <property type="entry name" value="DISULFIDE BOND FORMATION PROTEIN D"/>
    <property type="match status" value="1"/>
</dbReference>
<accession>A0A0G0ZJ14</accession>
<feature type="transmembrane region" description="Helical" evidence="6">
    <location>
        <begin position="18"/>
        <end position="38"/>
    </location>
</feature>
<dbReference type="GO" id="GO:0016491">
    <property type="term" value="F:oxidoreductase activity"/>
    <property type="evidence" value="ECO:0007669"/>
    <property type="project" value="UniProtKB-KW"/>
</dbReference>
<dbReference type="EMBL" id="LCDF01000004">
    <property type="protein sequence ID" value="KKS48742.1"/>
    <property type="molecule type" value="Genomic_DNA"/>
</dbReference>
<dbReference type="Pfam" id="PF13462">
    <property type="entry name" value="Thioredoxin_4"/>
    <property type="match status" value="1"/>
</dbReference>
<evidence type="ECO:0000256" key="2">
    <source>
        <dbReference type="ARBA" id="ARBA00022729"/>
    </source>
</evidence>
<evidence type="ECO:0000256" key="6">
    <source>
        <dbReference type="SAM" id="Phobius"/>
    </source>
</evidence>
<dbReference type="InterPro" id="IPR013766">
    <property type="entry name" value="Thioredoxin_domain"/>
</dbReference>
<comment type="caution">
    <text evidence="8">The sequence shown here is derived from an EMBL/GenBank/DDBJ whole genome shotgun (WGS) entry which is preliminary data.</text>
</comment>
<keyword evidence="6" id="KW-1133">Transmembrane helix</keyword>
<keyword evidence="6" id="KW-0472">Membrane</keyword>
<keyword evidence="6" id="KW-0812">Transmembrane</keyword>
<evidence type="ECO:0000313" key="8">
    <source>
        <dbReference type="EMBL" id="KKS48742.1"/>
    </source>
</evidence>
<dbReference type="AlphaFoldDB" id="A0A0G0ZJ14"/>
<keyword evidence="4" id="KW-1015">Disulfide bond</keyword>
<protein>
    <submittedName>
        <fullName evidence="8">Periplasmic thiol:disulfide interchange protein DsbA</fullName>
    </submittedName>
</protein>
<dbReference type="STRING" id="1618659.UV11_C0004G0012"/>
<organism evidence="8 9">
    <name type="scientific">Candidatus Giovannonibacteria bacterium GW2011_GWF2_42_19</name>
    <dbReference type="NCBI Taxonomy" id="1618659"/>
    <lineage>
        <taxon>Bacteria</taxon>
        <taxon>Candidatus Giovannoniibacteriota</taxon>
    </lineage>
</organism>
<proteinExistence type="inferred from homology"/>
<dbReference type="PROSITE" id="PS51352">
    <property type="entry name" value="THIOREDOXIN_2"/>
    <property type="match status" value="1"/>
</dbReference>
<evidence type="ECO:0000256" key="5">
    <source>
        <dbReference type="ARBA" id="ARBA00023284"/>
    </source>
</evidence>
<keyword evidence="2" id="KW-0732">Signal</keyword>
<evidence type="ECO:0000313" key="9">
    <source>
        <dbReference type="Proteomes" id="UP000034036"/>
    </source>
</evidence>
<sequence length="246" mass="27098">MDQEQEIEEGQKDQKNQYLIPASIIVAGFLVAFSIIYVRGAPQVDNKDQAAATSLEDLAKNVKPVSAEDHIFGNPDAPIKIVEFSDLECPFCKRYHPTLKKIMEDYGKDGKIAWVYRHFPLESIHSKAPKEAEASECAAELGGNAKFWSYVDRLYQVTPSNNGLDLKMLPKIAEDIGIDRGNFENCLASGKHAQKVSDQSDDAINSGGNGTPYTIIITEKGNVFPFSGALPYNDVKKIVEEAISSI</sequence>
<dbReference type="Proteomes" id="UP000034036">
    <property type="component" value="Unassembled WGS sequence"/>
</dbReference>
<dbReference type="InterPro" id="IPR012336">
    <property type="entry name" value="Thioredoxin-like_fold"/>
</dbReference>
<dbReference type="SUPFAM" id="SSF52833">
    <property type="entry name" value="Thioredoxin-like"/>
    <property type="match status" value="1"/>
</dbReference>
<dbReference type="Gene3D" id="3.40.30.10">
    <property type="entry name" value="Glutaredoxin"/>
    <property type="match status" value="1"/>
</dbReference>
<evidence type="ECO:0000256" key="1">
    <source>
        <dbReference type="ARBA" id="ARBA00005791"/>
    </source>
</evidence>
<keyword evidence="5" id="KW-0676">Redox-active center</keyword>
<reference evidence="8 9" key="1">
    <citation type="journal article" date="2015" name="Nature">
        <title>rRNA introns, odd ribosomes, and small enigmatic genomes across a large radiation of phyla.</title>
        <authorList>
            <person name="Brown C.T."/>
            <person name="Hug L.A."/>
            <person name="Thomas B.C."/>
            <person name="Sharon I."/>
            <person name="Castelle C.J."/>
            <person name="Singh A."/>
            <person name="Wilkins M.J."/>
            <person name="Williams K.H."/>
            <person name="Banfield J.F."/>
        </authorList>
    </citation>
    <scope>NUCLEOTIDE SEQUENCE [LARGE SCALE GENOMIC DNA]</scope>
</reference>
<feature type="domain" description="Thioredoxin" evidence="7">
    <location>
        <begin position="44"/>
        <end position="244"/>
    </location>
</feature>
<evidence type="ECO:0000256" key="4">
    <source>
        <dbReference type="ARBA" id="ARBA00023157"/>
    </source>
</evidence>
<dbReference type="PANTHER" id="PTHR13887">
    <property type="entry name" value="GLUTATHIONE S-TRANSFERASE KAPPA"/>
    <property type="match status" value="1"/>
</dbReference>